<evidence type="ECO:0000256" key="13">
    <source>
        <dbReference type="ARBA" id="ARBA00023204"/>
    </source>
</evidence>
<evidence type="ECO:0000313" key="17">
    <source>
        <dbReference type="EMBL" id="MBA5629588.1"/>
    </source>
</evidence>
<dbReference type="GO" id="GO:0003887">
    <property type="term" value="F:DNA-directed DNA polymerase activity"/>
    <property type="evidence" value="ECO:0007669"/>
    <property type="project" value="UniProtKB-UniRule"/>
</dbReference>
<evidence type="ECO:0000256" key="14">
    <source>
        <dbReference type="ARBA" id="ARBA00049244"/>
    </source>
</evidence>
<dbReference type="InterPro" id="IPR017961">
    <property type="entry name" value="DNA_pol_Y-fam_little_finger"/>
</dbReference>
<dbReference type="Proteomes" id="UP000552241">
    <property type="component" value="Unassembled WGS sequence"/>
</dbReference>
<gene>
    <name evidence="15 17" type="primary">dinB</name>
    <name evidence="17" type="ORF">HU137_07365</name>
</gene>
<evidence type="ECO:0000256" key="11">
    <source>
        <dbReference type="ARBA" id="ARBA00022932"/>
    </source>
</evidence>
<dbReference type="HAMAP" id="MF_01113">
    <property type="entry name" value="DNApol_IV"/>
    <property type="match status" value="1"/>
</dbReference>
<dbReference type="EMBL" id="JACDZE010000001">
    <property type="protein sequence ID" value="MBA5629588.1"/>
    <property type="molecule type" value="Genomic_DNA"/>
</dbReference>
<evidence type="ECO:0000256" key="4">
    <source>
        <dbReference type="ARBA" id="ARBA00022490"/>
    </source>
</evidence>
<evidence type="ECO:0000256" key="5">
    <source>
        <dbReference type="ARBA" id="ARBA00022679"/>
    </source>
</evidence>
<comment type="subunit">
    <text evidence="15">Monomer.</text>
</comment>
<dbReference type="EC" id="2.7.7.7" evidence="15"/>
<dbReference type="AlphaFoldDB" id="A0A838ZK20"/>
<dbReference type="FunFam" id="3.40.1170.60:FF:000001">
    <property type="entry name" value="DNA polymerase IV"/>
    <property type="match status" value="1"/>
</dbReference>
<evidence type="ECO:0000259" key="16">
    <source>
        <dbReference type="PROSITE" id="PS50173"/>
    </source>
</evidence>
<dbReference type="InterPro" id="IPR043128">
    <property type="entry name" value="Rev_trsase/Diguanyl_cyclase"/>
</dbReference>
<sequence>MDMERHIVHCDLDSFFVSVERLQNSSLIGKPVLIGGKSDRAVVASCSYEARKFGVHSAMPMKLALRLCPEAIVVQGDHDSYSYHSNIVTEIIKENVPLFEKASIDEHYFDLTGMDRFFGCWSWTRELRQRIITETGLPISFGLSANKTTSKIATGQAKPCGELKVDCGTEKHFLAPLSIRKIPMVGDKTYTQLRNMGISKCLTLQQMEVFTLRRVLGENGISIWKKANGLDESPVVSFQQQKSMSKETTYQNDTIDMEVLRKTLAKMVNELAFDLRKEQKLTGCITLKIRYSNFDTHTKQIRIPYTNSDRVIDEKIKELFTKLYSRRMLIRLIGVKFSHLISGNYQTDLFNDREKDLQLALAMDRIRLRHGFKSVTRGGLFIQ</sequence>
<feature type="binding site" evidence="15">
    <location>
        <position position="105"/>
    </location>
    <ligand>
        <name>Mg(2+)</name>
        <dbReference type="ChEBI" id="CHEBI:18420"/>
    </ligand>
</feature>
<keyword evidence="5 15" id="KW-0808">Transferase</keyword>
<keyword evidence="7 15" id="KW-0235">DNA replication</keyword>
<evidence type="ECO:0000256" key="6">
    <source>
        <dbReference type="ARBA" id="ARBA00022695"/>
    </source>
</evidence>
<evidence type="ECO:0000256" key="12">
    <source>
        <dbReference type="ARBA" id="ARBA00023125"/>
    </source>
</evidence>
<comment type="subcellular location">
    <subcellularLocation>
        <location evidence="1 15">Cytoplasm</location>
    </subcellularLocation>
</comment>
<dbReference type="PANTHER" id="PTHR11076:SF33">
    <property type="entry name" value="DNA POLYMERASE KAPPA"/>
    <property type="match status" value="1"/>
</dbReference>
<feature type="site" description="Substrate discrimination" evidence="15">
    <location>
        <position position="16"/>
    </location>
</feature>
<dbReference type="SUPFAM" id="SSF100879">
    <property type="entry name" value="Lesion bypass DNA polymerase (Y-family), little finger domain"/>
    <property type="match status" value="1"/>
</dbReference>
<dbReference type="GO" id="GO:0009432">
    <property type="term" value="P:SOS response"/>
    <property type="evidence" value="ECO:0007669"/>
    <property type="project" value="TreeGrafter"/>
</dbReference>
<feature type="binding site" evidence="15">
    <location>
        <position position="11"/>
    </location>
    <ligand>
        <name>Mg(2+)</name>
        <dbReference type="ChEBI" id="CHEBI:18420"/>
    </ligand>
</feature>
<evidence type="ECO:0000256" key="1">
    <source>
        <dbReference type="ARBA" id="ARBA00004496"/>
    </source>
</evidence>
<comment type="function">
    <text evidence="15">Poorly processive, error-prone DNA polymerase involved in untargeted mutagenesis. Copies undamaged DNA at stalled replication forks, which arise in vivo from mismatched or misaligned primer ends. These misaligned primers can be extended by PolIV. Exhibits no 3'-5' exonuclease (proofreading) activity. May be involved in translesional synthesis, in conjunction with the beta clamp from PolIII.</text>
</comment>
<dbReference type="Gene3D" id="3.30.70.270">
    <property type="match status" value="1"/>
</dbReference>
<reference evidence="17 18" key="1">
    <citation type="submission" date="2020-07" db="EMBL/GenBank/DDBJ databases">
        <title>Moheibacter lacus sp. nov., a member of the family Flavobacteriaceae isolated from freshwater lake sediment.</title>
        <authorList>
            <person name="Liu Y."/>
        </authorList>
    </citation>
    <scope>NUCLEOTIDE SEQUENCE [LARGE SCALE GENOMIC DNA]</scope>
    <source>
        <strain evidence="17 18">BDHS18</strain>
    </source>
</reference>
<dbReference type="NCBIfam" id="NF002677">
    <property type="entry name" value="PRK02406.1"/>
    <property type="match status" value="1"/>
</dbReference>
<accession>A0A838ZK20</accession>
<feature type="active site" evidence="15">
    <location>
        <position position="106"/>
    </location>
</feature>
<keyword evidence="12 15" id="KW-0238">DNA-binding</keyword>
<keyword evidence="8 15" id="KW-0479">Metal-binding</keyword>
<evidence type="ECO:0000256" key="7">
    <source>
        <dbReference type="ARBA" id="ARBA00022705"/>
    </source>
</evidence>
<organism evidence="17 18">
    <name type="scientific">Moheibacter lacus</name>
    <dbReference type="NCBI Taxonomy" id="2745851"/>
    <lineage>
        <taxon>Bacteria</taxon>
        <taxon>Pseudomonadati</taxon>
        <taxon>Bacteroidota</taxon>
        <taxon>Flavobacteriia</taxon>
        <taxon>Flavobacteriales</taxon>
        <taxon>Weeksellaceae</taxon>
        <taxon>Moheibacter</taxon>
    </lineage>
</organism>
<dbReference type="GO" id="GO:0006281">
    <property type="term" value="P:DNA repair"/>
    <property type="evidence" value="ECO:0007669"/>
    <property type="project" value="UniProtKB-UniRule"/>
</dbReference>
<keyword evidence="3 15" id="KW-0515">Mutator protein</keyword>
<comment type="cofactor">
    <cofactor evidence="15">
        <name>Mg(2+)</name>
        <dbReference type="ChEBI" id="CHEBI:18420"/>
    </cofactor>
    <text evidence="15">Binds 2 magnesium ions per subunit.</text>
</comment>
<keyword evidence="18" id="KW-1185">Reference proteome</keyword>
<dbReference type="Pfam" id="PF11799">
    <property type="entry name" value="IMS_C"/>
    <property type="match status" value="1"/>
</dbReference>
<dbReference type="GO" id="GO:0000287">
    <property type="term" value="F:magnesium ion binding"/>
    <property type="evidence" value="ECO:0007669"/>
    <property type="project" value="UniProtKB-UniRule"/>
</dbReference>
<dbReference type="GO" id="GO:0005829">
    <property type="term" value="C:cytosol"/>
    <property type="evidence" value="ECO:0007669"/>
    <property type="project" value="TreeGrafter"/>
</dbReference>
<evidence type="ECO:0000256" key="2">
    <source>
        <dbReference type="ARBA" id="ARBA00010945"/>
    </source>
</evidence>
<dbReference type="InterPro" id="IPR001126">
    <property type="entry name" value="UmuC"/>
</dbReference>
<evidence type="ECO:0000256" key="15">
    <source>
        <dbReference type="HAMAP-Rule" id="MF_01113"/>
    </source>
</evidence>
<dbReference type="Gene3D" id="1.10.150.20">
    <property type="entry name" value="5' to 3' exonuclease, C-terminal subdomain"/>
    <property type="match status" value="1"/>
</dbReference>
<dbReference type="Gene3D" id="3.30.1490.100">
    <property type="entry name" value="DNA polymerase, Y-family, little finger domain"/>
    <property type="match status" value="1"/>
</dbReference>
<dbReference type="Gene3D" id="3.40.1170.60">
    <property type="match status" value="1"/>
</dbReference>
<feature type="domain" description="UmuC" evidence="16">
    <location>
        <begin position="7"/>
        <end position="186"/>
    </location>
</feature>
<keyword evidence="4 15" id="KW-0963">Cytoplasm</keyword>
<evidence type="ECO:0000256" key="3">
    <source>
        <dbReference type="ARBA" id="ARBA00022457"/>
    </source>
</evidence>
<dbReference type="PANTHER" id="PTHR11076">
    <property type="entry name" value="DNA REPAIR POLYMERASE UMUC / TRANSFERASE FAMILY MEMBER"/>
    <property type="match status" value="1"/>
</dbReference>
<comment type="similarity">
    <text evidence="2 15">Belongs to the DNA polymerase type-Y family.</text>
</comment>
<evidence type="ECO:0000256" key="10">
    <source>
        <dbReference type="ARBA" id="ARBA00022842"/>
    </source>
</evidence>
<dbReference type="InterPro" id="IPR036775">
    <property type="entry name" value="DNA_pol_Y-fam_lit_finger_sf"/>
</dbReference>
<dbReference type="CDD" id="cd03586">
    <property type="entry name" value="PolY_Pol_IV_kappa"/>
    <property type="match status" value="1"/>
</dbReference>
<name>A0A838ZK20_9FLAO</name>
<dbReference type="GO" id="GO:0006261">
    <property type="term" value="P:DNA-templated DNA replication"/>
    <property type="evidence" value="ECO:0007669"/>
    <property type="project" value="UniProtKB-UniRule"/>
</dbReference>
<dbReference type="GO" id="GO:0042276">
    <property type="term" value="P:error-prone translesion synthesis"/>
    <property type="evidence" value="ECO:0007669"/>
    <property type="project" value="TreeGrafter"/>
</dbReference>
<dbReference type="InterPro" id="IPR050116">
    <property type="entry name" value="DNA_polymerase-Y"/>
</dbReference>
<dbReference type="SUPFAM" id="SSF56672">
    <property type="entry name" value="DNA/RNA polymerases"/>
    <property type="match status" value="1"/>
</dbReference>
<protein>
    <recommendedName>
        <fullName evidence="15">DNA polymerase IV</fullName>
        <shortName evidence="15">Pol IV</shortName>
        <ecNumber evidence="15">2.7.7.7</ecNumber>
    </recommendedName>
</protein>
<evidence type="ECO:0000313" key="18">
    <source>
        <dbReference type="Proteomes" id="UP000552241"/>
    </source>
</evidence>
<comment type="caution">
    <text evidence="17">The sequence shown here is derived from an EMBL/GenBank/DDBJ whole genome shotgun (WGS) entry which is preliminary data.</text>
</comment>
<proteinExistence type="inferred from homology"/>
<dbReference type="GO" id="GO:0003684">
    <property type="term" value="F:damaged DNA binding"/>
    <property type="evidence" value="ECO:0007669"/>
    <property type="project" value="InterPro"/>
</dbReference>
<dbReference type="InterPro" id="IPR022880">
    <property type="entry name" value="DNApol_IV"/>
</dbReference>
<dbReference type="PROSITE" id="PS50173">
    <property type="entry name" value="UMUC"/>
    <property type="match status" value="1"/>
</dbReference>
<keyword evidence="6 15" id="KW-0548">Nucleotidyltransferase</keyword>
<dbReference type="Pfam" id="PF00817">
    <property type="entry name" value="IMS"/>
    <property type="match status" value="1"/>
</dbReference>
<dbReference type="InterPro" id="IPR043502">
    <property type="entry name" value="DNA/RNA_pol_sf"/>
</dbReference>
<keyword evidence="9 15" id="KW-0227">DNA damage</keyword>
<keyword evidence="10 15" id="KW-0460">Magnesium</keyword>
<keyword evidence="13 15" id="KW-0234">DNA repair</keyword>
<evidence type="ECO:0000256" key="9">
    <source>
        <dbReference type="ARBA" id="ARBA00022763"/>
    </source>
</evidence>
<comment type="catalytic activity">
    <reaction evidence="14 15">
        <text>DNA(n) + a 2'-deoxyribonucleoside 5'-triphosphate = DNA(n+1) + diphosphate</text>
        <dbReference type="Rhea" id="RHEA:22508"/>
        <dbReference type="Rhea" id="RHEA-COMP:17339"/>
        <dbReference type="Rhea" id="RHEA-COMP:17340"/>
        <dbReference type="ChEBI" id="CHEBI:33019"/>
        <dbReference type="ChEBI" id="CHEBI:61560"/>
        <dbReference type="ChEBI" id="CHEBI:173112"/>
        <dbReference type="EC" id="2.7.7.7"/>
    </reaction>
</comment>
<keyword evidence="11 15" id="KW-0239">DNA-directed DNA polymerase</keyword>
<evidence type="ECO:0000256" key="8">
    <source>
        <dbReference type="ARBA" id="ARBA00022723"/>
    </source>
</evidence>